<dbReference type="Proteomes" id="UP001611383">
    <property type="component" value="Chromosome"/>
</dbReference>
<organism evidence="1 2">
    <name type="scientific">Archangium minus</name>
    <dbReference type="NCBI Taxonomy" id="83450"/>
    <lineage>
        <taxon>Bacteria</taxon>
        <taxon>Pseudomonadati</taxon>
        <taxon>Myxococcota</taxon>
        <taxon>Myxococcia</taxon>
        <taxon>Myxococcales</taxon>
        <taxon>Cystobacterineae</taxon>
        <taxon>Archangiaceae</taxon>
        <taxon>Archangium</taxon>
    </lineage>
</organism>
<name>A0ABY9X9S1_9BACT</name>
<dbReference type="EMBL" id="CP043494">
    <property type="protein sequence ID" value="WNG52144.1"/>
    <property type="molecule type" value="Genomic_DNA"/>
</dbReference>
<evidence type="ECO:0000313" key="2">
    <source>
        <dbReference type="Proteomes" id="UP001611383"/>
    </source>
</evidence>
<sequence length="240" mass="26544">MSRSLNELARDLTQRRATLGDVISPLSTPELRAASDAALLAVPGFRQLHAERWDPSLPEPTTLAKLPEGSFGHCYARYMEHYRLFPDFFPIQAKLGADATPTQYAVHRLNKCHDFLHVLGAYETSDADEVAVESFIFGMAPVALACFLAEAAVHPDIQRERYKHLRDIYSGHIQAEDFERGVAAAAVLGERFETLWEVPLASLRRRLGISARAPAHLGQVGVNSCSGHTSLPFFHPAQEA</sequence>
<dbReference type="Pfam" id="PF05019">
    <property type="entry name" value="Coq4"/>
    <property type="match status" value="1"/>
</dbReference>
<evidence type="ECO:0008006" key="3">
    <source>
        <dbReference type="Google" id="ProtNLM"/>
    </source>
</evidence>
<dbReference type="PANTHER" id="PTHR12922:SF7">
    <property type="entry name" value="UBIQUINONE BIOSYNTHESIS PROTEIN COQ4 HOMOLOG, MITOCHONDRIAL"/>
    <property type="match status" value="1"/>
</dbReference>
<protein>
    <recommendedName>
        <fullName evidence="3">Coenzyme Q (Ubiquinone) biosynthesis protein Coq4</fullName>
    </recommendedName>
</protein>
<gene>
    <name evidence="1" type="ORF">F0U60_54600</name>
</gene>
<dbReference type="PANTHER" id="PTHR12922">
    <property type="entry name" value="UBIQUINONE BIOSYNTHESIS PROTEIN"/>
    <property type="match status" value="1"/>
</dbReference>
<dbReference type="InterPro" id="IPR007715">
    <property type="entry name" value="Coq4"/>
</dbReference>
<accession>A0ABY9X9S1</accession>
<reference evidence="1 2" key="1">
    <citation type="submission" date="2019-08" db="EMBL/GenBank/DDBJ databases">
        <title>Archangium and Cystobacter genomes.</title>
        <authorList>
            <person name="Chen I.-C.K."/>
            <person name="Wielgoss S."/>
        </authorList>
    </citation>
    <scope>NUCLEOTIDE SEQUENCE [LARGE SCALE GENOMIC DNA]</scope>
    <source>
        <strain evidence="1 2">Cbm 6</strain>
    </source>
</reference>
<dbReference type="RefSeq" id="WP_395812563.1">
    <property type="nucleotide sequence ID" value="NZ_CP043494.1"/>
</dbReference>
<proteinExistence type="predicted"/>
<keyword evidence="2" id="KW-1185">Reference proteome</keyword>
<evidence type="ECO:0000313" key="1">
    <source>
        <dbReference type="EMBL" id="WNG52144.1"/>
    </source>
</evidence>